<evidence type="ECO:0000313" key="3">
    <source>
        <dbReference type="Proteomes" id="UP000005267"/>
    </source>
</evidence>
<keyword evidence="3" id="KW-1185">Reference proteome</keyword>
<keyword evidence="1" id="KW-0812">Transmembrane</keyword>
<name>I3UAH1_ADVKW</name>
<dbReference type="HOGENOM" id="CLU_2103791_0_0_4"/>
<protein>
    <submittedName>
        <fullName evidence="2">Uncharacterized protein</fullName>
    </submittedName>
</protein>
<reference evidence="3" key="2">
    <citation type="journal article" date="2013" name="PLoS ONE">
        <title>Genome implosion elicits host-confinement in Alcaligenaceae: evidence from the comparative genomics of Tetrathiobacter kashmirensis, a pathogen in the making.</title>
        <authorList>
            <person name="Ghosh W."/>
            <person name="Alam M."/>
            <person name="Roy C."/>
            <person name="Pyne P."/>
            <person name="George A."/>
            <person name="Chakraborty R."/>
            <person name="Majumder S."/>
            <person name="Agarwal A."/>
            <person name="Chakraborty S."/>
            <person name="Majumdar S."/>
            <person name="Gupta S.K."/>
        </authorList>
    </citation>
    <scope>NUCLEOTIDE SEQUENCE [LARGE SCALE GENOMIC DNA]</scope>
    <source>
        <strain evidence="3">WT001</strain>
    </source>
</reference>
<dbReference type="EMBL" id="CP003555">
    <property type="protein sequence ID" value="AFK62009.1"/>
    <property type="molecule type" value="Genomic_DNA"/>
</dbReference>
<dbReference type="KEGG" id="aka:TKWG_08035"/>
<dbReference type="STRING" id="1036672.TKWG_08035"/>
<keyword evidence="1" id="KW-1133">Transmembrane helix</keyword>
<accession>I3UAH1</accession>
<proteinExistence type="predicted"/>
<evidence type="ECO:0000313" key="2">
    <source>
        <dbReference type="EMBL" id="AFK62009.1"/>
    </source>
</evidence>
<gene>
    <name evidence="2" type="ordered locus">TKWG_08035</name>
</gene>
<feature type="transmembrane region" description="Helical" evidence="1">
    <location>
        <begin position="20"/>
        <end position="39"/>
    </location>
</feature>
<keyword evidence="1" id="KW-0472">Membrane</keyword>
<dbReference type="AlphaFoldDB" id="I3UAH1"/>
<evidence type="ECO:0000256" key="1">
    <source>
        <dbReference type="SAM" id="Phobius"/>
    </source>
</evidence>
<organism evidence="2 3">
    <name type="scientific">Advenella kashmirensis (strain DSM 17095 / LMG 22695 / WT001)</name>
    <name type="common">Tetrathiobacter kashmirensis</name>
    <dbReference type="NCBI Taxonomy" id="1036672"/>
    <lineage>
        <taxon>Bacteria</taxon>
        <taxon>Pseudomonadati</taxon>
        <taxon>Pseudomonadota</taxon>
        <taxon>Betaproteobacteria</taxon>
        <taxon>Burkholderiales</taxon>
        <taxon>Alcaligenaceae</taxon>
    </lineage>
</organism>
<dbReference type="Proteomes" id="UP000005267">
    <property type="component" value="Chromosome"/>
</dbReference>
<sequence length="115" mass="12313">MSAGYCASKTRQQAKLNSTALATVIGAIAVLFLFPTGKVPDRIQRTARLIRILPSVTTHEVKVLCYYVINSRYVGLSVLANACASTQINGCQSNCANSNEKDRVLPDAGLGPIMI</sequence>
<reference evidence="2 3" key="1">
    <citation type="journal article" date="2011" name="J. Bacteriol.">
        <title>Whole-genome shotgun sequencing of the sulfur-oxidizing chemoautotroph Tetrathiobacter kashmirensis.</title>
        <authorList>
            <person name="Ghosh W."/>
            <person name="George A."/>
            <person name="Agarwal A."/>
            <person name="Raj P."/>
            <person name="Alam M."/>
            <person name="Pyne P."/>
            <person name="Das Gupta S.K."/>
        </authorList>
    </citation>
    <scope>NUCLEOTIDE SEQUENCE [LARGE SCALE GENOMIC DNA]</scope>
    <source>
        <strain evidence="2 3">WT001</strain>
    </source>
</reference>